<evidence type="ECO:0000313" key="2">
    <source>
        <dbReference type="Proteomes" id="UP001596328"/>
    </source>
</evidence>
<keyword evidence="2" id="KW-1185">Reference proteome</keyword>
<evidence type="ECO:0008006" key="3">
    <source>
        <dbReference type="Google" id="ProtNLM"/>
    </source>
</evidence>
<dbReference type="AlphaFoldDB" id="A0ABD5RX59"/>
<dbReference type="EMBL" id="JBHSWU010000046">
    <property type="protein sequence ID" value="MFC6723776.1"/>
    <property type="molecule type" value="Genomic_DNA"/>
</dbReference>
<gene>
    <name evidence="1" type="ORF">ACFQE1_05160</name>
</gene>
<organism evidence="1 2">
    <name type="scientific">Halobium palmae</name>
    <dbReference type="NCBI Taxonomy" id="1776492"/>
    <lineage>
        <taxon>Archaea</taxon>
        <taxon>Methanobacteriati</taxon>
        <taxon>Methanobacteriota</taxon>
        <taxon>Stenosarchaea group</taxon>
        <taxon>Halobacteria</taxon>
        <taxon>Halobacteriales</taxon>
        <taxon>Haloferacaceae</taxon>
        <taxon>Halobium</taxon>
    </lineage>
</organism>
<accession>A0ABD5RX59</accession>
<name>A0ABD5RX59_9EURY</name>
<reference evidence="1 2" key="1">
    <citation type="journal article" date="2019" name="Int. J. Syst. Evol. Microbiol.">
        <title>The Global Catalogue of Microorganisms (GCM) 10K type strain sequencing project: providing services to taxonomists for standard genome sequencing and annotation.</title>
        <authorList>
            <consortium name="The Broad Institute Genomics Platform"/>
            <consortium name="The Broad Institute Genome Sequencing Center for Infectious Disease"/>
            <person name="Wu L."/>
            <person name="Ma J."/>
        </authorList>
    </citation>
    <scope>NUCLEOTIDE SEQUENCE [LARGE SCALE GENOMIC DNA]</scope>
    <source>
        <strain evidence="1 2">NBRC 111368</strain>
    </source>
</reference>
<comment type="caution">
    <text evidence="1">The sequence shown here is derived from an EMBL/GenBank/DDBJ whole genome shotgun (WGS) entry which is preliminary data.</text>
</comment>
<evidence type="ECO:0000313" key="1">
    <source>
        <dbReference type="EMBL" id="MFC6723776.1"/>
    </source>
</evidence>
<sequence length="424" mass="46204">MSAVQSCPQKDVRVFVDGTEIPTLFVESHMRKEGSLDLSKVTEVEFPSRWAGENISGVISATEEGGISQPVTVEYRLNEATNGGWVIAHHGYVRAVGSAGEGRRMKLSVGDYSDFLGKIPASTTFKNPTPSNVLSYIAETFNEHVGITSIRTGSVASSTRGIKDDESVNPLNPLDMGTYVVEEYLSKLSDDHKPYGTKTFKANKHTLADVANWLAREDGGYIWFGSDGTQPVLTYNSEPRRQKYRDTMVGGEGTTVRVRENNALYDIKPITELTVYGSSKSSLFGTGLIGADNPSNQFPAITVRHPTLYQRTGGSSLSPPIIQKKSATIEATTQVAKKELKTRLNGASGGMMIVSGSPGMRPYDTIRAVPVCGEADTDVPPLTYEVERVKHVCDSEQKYLSEIDVSVHADPSTFEIVMSEMKEV</sequence>
<proteinExistence type="predicted"/>
<protein>
    <recommendedName>
        <fullName evidence="3">Minor tail protein</fullName>
    </recommendedName>
</protein>
<dbReference type="Proteomes" id="UP001596328">
    <property type="component" value="Unassembled WGS sequence"/>
</dbReference>